<evidence type="ECO:0000313" key="4">
    <source>
        <dbReference type="EMBL" id="SEQ02137.1"/>
    </source>
</evidence>
<dbReference type="Proteomes" id="UP000199496">
    <property type="component" value="Unassembled WGS sequence"/>
</dbReference>
<dbReference type="RefSeq" id="WP_090206507.1">
    <property type="nucleotide sequence ID" value="NZ_FOFO01000014.1"/>
</dbReference>
<organism evidence="4 5">
    <name type="scientific">Ectothiorhodospira magna</name>
    <dbReference type="NCBI Taxonomy" id="867345"/>
    <lineage>
        <taxon>Bacteria</taxon>
        <taxon>Pseudomonadati</taxon>
        <taxon>Pseudomonadota</taxon>
        <taxon>Gammaproteobacteria</taxon>
        <taxon>Chromatiales</taxon>
        <taxon>Ectothiorhodospiraceae</taxon>
        <taxon>Ectothiorhodospira</taxon>
    </lineage>
</organism>
<dbReference type="Pfam" id="PF13432">
    <property type="entry name" value="TPR_16"/>
    <property type="match status" value="1"/>
</dbReference>
<dbReference type="SUPFAM" id="SSF48452">
    <property type="entry name" value="TPR-like"/>
    <property type="match status" value="1"/>
</dbReference>
<keyword evidence="1 2" id="KW-0597">Phosphoprotein</keyword>
<feature type="modified residue" description="4-aspartylphosphate" evidence="2">
    <location>
        <position position="60"/>
    </location>
</feature>
<dbReference type="PANTHER" id="PTHR44591:SF3">
    <property type="entry name" value="RESPONSE REGULATORY DOMAIN-CONTAINING PROTEIN"/>
    <property type="match status" value="1"/>
</dbReference>
<evidence type="ECO:0000256" key="1">
    <source>
        <dbReference type="ARBA" id="ARBA00022553"/>
    </source>
</evidence>
<protein>
    <submittedName>
        <fullName evidence="4">Tetratricopeptide repeat-containing protein</fullName>
    </submittedName>
</protein>
<dbReference type="GO" id="GO:0000160">
    <property type="term" value="P:phosphorelay signal transduction system"/>
    <property type="evidence" value="ECO:0007669"/>
    <property type="project" value="InterPro"/>
</dbReference>
<feature type="domain" description="Response regulatory" evidence="3">
    <location>
        <begin position="9"/>
        <end position="129"/>
    </location>
</feature>
<proteinExistence type="predicted"/>
<keyword evidence="5" id="KW-1185">Reference proteome</keyword>
<dbReference type="Gene3D" id="1.25.40.10">
    <property type="entry name" value="Tetratricopeptide repeat domain"/>
    <property type="match status" value="1"/>
</dbReference>
<dbReference type="EMBL" id="FOFO01000014">
    <property type="protein sequence ID" value="SEQ02137.1"/>
    <property type="molecule type" value="Genomic_DNA"/>
</dbReference>
<sequence length="406" mass="45749">MHIALDRKTVLIVDDFQNMRVQLAQMLESLGFARQPDLASTANEALERLQRRRYDVILCDYNLGEGLHGQHILDLARREGWIDVATVFIMVTAENSAEMVMGALESGPDAYLAKPISKELLRARLVRALRRREPMVPVAQALRQGDTSQALHLLDMMLATGRGESADILRLKAELALETGDLALARQVCEMVIRERPPAWALTILGQVALHHQDLSAAETWFREAMVVTPFFMAAHDHLASVLEQQGRLQDALDVVEQAVARSWRSLSRQRRLGRLAMALEEWETGRGAWRQAIELARPLEEIRGEDFLNLIFCTLELGELARAAKILDDMRRSLSDDPALRWWSILGRLHLAVHDPDDKEAALDALDGIMLRALPPIQVHQGLIAVLLRLNEVTRAELLRQNLPT</sequence>
<accession>A0A1H9CM58</accession>
<dbReference type="Pfam" id="PF00072">
    <property type="entry name" value="Response_reg"/>
    <property type="match status" value="1"/>
</dbReference>
<evidence type="ECO:0000259" key="3">
    <source>
        <dbReference type="PROSITE" id="PS50110"/>
    </source>
</evidence>
<name>A0A1H9CM58_9GAMM</name>
<dbReference type="PROSITE" id="PS50110">
    <property type="entry name" value="RESPONSE_REGULATORY"/>
    <property type="match status" value="1"/>
</dbReference>
<evidence type="ECO:0000313" key="5">
    <source>
        <dbReference type="Proteomes" id="UP000199496"/>
    </source>
</evidence>
<dbReference type="PANTHER" id="PTHR44591">
    <property type="entry name" value="STRESS RESPONSE REGULATOR PROTEIN 1"/>
    <property type="match status" value="1"/>
</dbReference>
<dbReference type="STRING" id="867345.SAMN05421693_11453"/>
<dbReference type="SMART" id="SM00448">
    <property type="entry name" value="REC"/>
    <property type="match status" value="1"/>
</dbReference>
<evidence type="ECO:0000256" key="2">
    <source>
        <dbReference type="PROSITE-ProRule" id="PRU00169"/>
    </source>
</evidence>
<dbReference type="InterPro" id="IPR050595">
    <property type="entry name" value="Bact_response_regulator"/>
</dbReference>
<dbReference type="InterPro" id="IPR001789">
    <property type="entry name" value="Sig_transdc_resp-reg_receiver"/>
</dbReference>
<dbReference type="Gene3D" id="3.40.50.2300">
    <property type="match status" value="1"/>
</dbReference>
<gene>
    <name evidence="4" type="ORF">SAMN05421693_11453</name>
</gene>
<dbReference type="SUPFAM" id="SSF52172">
    <property type="entry name" value="CheY-like"/>
    <property type="match status" value="1"/>
</dbReference>
<dbReference type="OrthoDB" id="7298659at2"/>
<reference evidence="4 5" key="1">
    <citation type="submission" date="2016-10" db="EMBL/GenBank/DDBJ databases">
        <authorList>
            <person name="de Groot N.N."/>
        </authorList>
    </citation>
    <scope>NUCLEOTIDE SEQUENCE [LARGE SCALE GENOMIC DNA]</scope>
    <source>
        <strain evidence="4 5">B7-7</strain>
    </source>
</reference>
<dbReference type="AlphaFoldDB" id="A0A1H9CM58"/>
<dbReference type="InterPro" id="IPR011990">
    <property type="entry name" value="TPR-like_helical_dom_sf"/>
</dbReference>
<dbReference type="InterPro" id="IPR011006">
    <property type="entry name" value="CheY-like_superfamily"/>
</dbReference>
<dbReference type="CDD" id="cd17589">
    <property type="entry name" value="REC_TPR"/>
    <property type="match status" value="1"/>
</dbReference>